<organism evidence="2 3">
    <name type="scientific">Ophiobolus disseminans</name>
    <dbReference type="NCBI Taxonomy" id="1469910"/>
    <lineage>
        <taxon>Eukaryota</taxon>
        <taxon>Fungi</taxon>
        <taxon>Dikarya</taxon>
        <taxon>Ascomycota</taxon>
        <taxon>Pezizomycotina</taxon>
        <taxon>Dothideomycetes</taxon>
        <taxon>Pleosporomycetidae</taxon>
        <taxon>Pleosporales</taxon>
        <taxon>Pleosporineae</taxon>
        <taxon>Phaeosphaeriaceae</taxon>
        <taxon>Ophiobolus</taxon>
    </lineage>
</organism>
<feature type="region of interest" description="Disordered" evidence="1">
    <location>
        <begin position="1"/>
        <end position="37"/>
    </location>
</feature>
<evidence type="ECO:0000313" key="3">
    <source>
        <dbReference type="Proteomes" id="UP000799424"/>
    </source>
</evidence>
<reference evidence="2" key="1">
    <citation type="journal article" date="2020" name="Stud. Mycol.">
        <title>101 Dothideomycetes genomes: a test case for predicting lifestyles and emergence of pathogens.</title>
        <authorList>
            <person name="Haridas S."/>
            <person name="Albert R."/>
            <person name="Binder M."/>
            <person name="Bloem J."/>
            <person name="Labutti K."/>
            <person name="Salamov A."/>
            <person name="Andreopoulos B."/>
            <person name="Baker S."/>
            <person name="Barry K."/>
            <person name="Bills G."/>
            <person name="Bluhm B."/>
            <person name="Cannon C."/>
            <person name="Castanera R."/>
            <person name="Culley D."/>
            <person name="Daum C."/>
            <person name="Ezra D."/>
            <person name="Gonzalez J."/>
            <person name="Henrissat B."/>
            <person name="Kuo A."/>
            <person name="Liang C."/>
            <person name="Lipzen A."/>
            <person name="Lutzoni F."/>
            <person name="Magnuson J."/>
            <person name="Mondo S."/>
            <person name="Nolan M."/>
            <person name="Ohm R."/>
            <person name="Pangilinan J."/>
            <person name="Park H.-J."/>
            <person name="Ramirez L."/>
            <person name="Alfaro M."/>
            <person name="Sun H."/>
            <person name="Tritt A."/>
            <person name="Yoshinaga Y."/>
            <person name="Zwiers L.-H."/>
            <person name="Turgeon B."/>
            <person name="Goodwin S."/>
            <person name="Spatafora J."/>
            <person name="Crous P."/>
            <person name="Grigoriev I."/>
        </authorList>
    </citation>
    <scope>NUCLEOTIDE SEQUENCE</scope>
    <source>
        <strain evidence="2">CBS 113818</strain>
    </source>
</reference>
<accession>A0A6A7A7B2</accession>
<dbReference type="AlphaFoldDB" id="A0A6A7A7B2"/>
<dbReference type="Proteomes" id="UP000799424">
    <property type="component" value="Unassembled WGS sequence"/>
</dbReference>
<protein>
    <submittedName>
        <fullName evidence="2">Uncharacterized protein</fullName>
    </submittedName>
</protein>
<feature type="compositionally biased region" description="Basic residues" evidence="1">
    <location>
        <begin position="10"/>
        <end position="24"/>
    </location>
</feature>
<feature type="compositionally biased region" description="Polar residues" evidence="1">
    <location>
        <begin position="25"/>
        <end position="37"/>
    </location>
</feature>
<evidence type="ECO:0000313" key="2">
    <source>
        <dbReference type="EMBL" id="KAF2828668.1"/>
    </source>
</evidence>
<sequence length="146" mass="16495">MASTAEASSKKRYRTKDRQRRKARQQNQFADPGSEVTTTMNSMTIHEAIAVGDASRTEAISITDAGVEKLAKAYPNLAVVKLHGTRNLWKKAFPAVLRNCAVIQAVTITVEKGHTSRKTILTSFLNWLIDKEFVRHLRYLEFRGVY</sequence>
<dbReference type="OrthoDB" id="550575at2759"/>
<name>A0A6A7A7B2_9PLEO</name>
<evidence type="ECO:0000256" key="1">
    <source>
        <dbReference type="SAM" id="MobiDB-lite"/>
    </source>
</evidence>
<keyword evidence="3" id="KW-1185">Reference proteome</keyword>
<dbReference type="EMBL" id="MU006222">
    <property type="protein sequence ID" value="KAF2828668.1"/>
    <property type="molecule type" value="Genomic_DNA"/>
</dbReference>
<gene>
    <name evidence="2" type="ORF">CC86DRAFT_404569</name>
</gene>
<proteinExistence type="predicted"/>